<protein>
    <submittedName>
        <fullName evidence="1">Uncharacterized protein</fullName>
    </submittedName>
</protein>
<reference evidence="1 2" key="1">
    <citation type="submission" date="2017-03" db="EMBL/GenBank/DDBJ databases">
        <title>Genome Survey of Euroglyphus maynei.</title>
        <authorList>
            <person name="Arlian L.G."/>
            <person name="Morgan M.S."/>
            <person name="Rider S.D."/>
        </authorList>
    </citation>
    <scope>NUCLEOTIDE SEQUENCE [LARGE SCALE GENOMIC DNA]</scope>
    <source>
        <strain evidence="1">Arlian Lab</strain>
        <tissue evidence="1">Whole body</tissue>
    </source>
</reference>
<comment type="caution">
    <text evidence="1">The sequence shown here is derived from an EMBL/GenBank/DDBJ whole genome shotgun (WGS) entry which is preliminary data.</text>
</comment>
<accession>A0A1Y3B7B6</accession>
<keyword evidence="2" id="KW-1185">Reference proteome</keyword>
<dbReference type="Proteomes" id="UP000194236">
    <property type="component" value="Unassembled WGS sequence"/>
</dbReference>
<evidence type="ECO:0000313" key="2">
    <source>
        <dbReference type="Proteomes" id="UP000194236"/>
    </source>
</evidence>
<dbReference type="AlphaFoldDB" id="A0A1Y3B7B6"/>
<proteinExistence type="predicted"/>
<feature type="non-terminal residue" evidence="1">
    <location>
        <position position="83"/>
    </location>
</feature>
<gene>
    <name evidence="1" type="ORF">BLA29_014999</name>
</gene>
<sequence length="83" mass="9870">MLYAFHQTNIGSVLLLARQLRSGIWKAKIWSMNLNLKFWPVKVKHHNVYLWLGRMMVPRCSPAIRTIKSECGKLYQLLCQHRF</sequence>
<evidence type="ECO:0000313" key="1">
    <source>
        <dbReference type="EMBL" id="OTF76087.1"/>
    </source>
</evidence>
<organism evidence="1 2">
    <name type="scientific">Euroglyphus maynei</name>
    <name type="common">Mayne's house dust mite</name>
    <dbReference type="NCBI Taxonomy" id="6958"/>
    <lineage>
        <taxon>Eukaryota</taxon>
        <taxon>Metazoa</taxon>
        <taxon>Ecdysozoa</taxon>
        <taxon>Arthropoda</taxon>
        <taxon>Chelicerata</taxon>
        <taxon>Arachnida</taxon>
        <taxon>Acari</taxon>
        <taxon>Acariformes</taxon>
        <taxon>Sarcoptiformes</taxon>
        <taxon>Astigmata</taxon>
        <taxon>Psoroptidia</taxon>
        <taxon>Analgoidea</taxon>
        <taxon>Pyroglyphidae</taxon>
        <taxon>Pyroglyphinae</taxon>
        <taxon>Euroglyphus</taxon>
    </lineage>
</organism>
<name>A0A1Y3B7B6_EURMA</name>
<dbReference type="EMBL" id="MUJZ01039125">
    <property type="protein sequence ID" value="OTF76087.1"/>
    <property type="molecule type" value="Genomic_DNA"/>
</dbReference>